<proteinExistence type="predicted"/>
<dbReference type="PROSITE" id="PS50280">
    <property type="entry name" value="SET"/>
    <property type="match status" value="1"/>
</dbReference>
<dbReference type="SUPFAM" id="SSF82199">
    <property type="entry name" value="SET domain"/>
    <property type="match status" value="1"/>
</dbReference>
<feature type="domain" description="SET" evidence="2">
    <location>
        <begin position="75"/>
        <end position="328"/>
    </location>
</feature>
<dbReference type="PANTHER" id="PTHR13271">
    <property type="entry name" value="UNCHARACTERIZED PUTATIVE METHYLTRANSFERASE"/>
    <property type="match status" value="1"/>
</dbReference>
<feature type="compositionally biased region" description="Basic and acidic residues" evidence="1">
    <location>
        <begin position="22"/>
        <end position="42"/>
    </location>
</feature>
<sequence length="487" mass="54214">MPPKKRQLKTSSTSPSEYESDSSSRAKDLKRSRNRKTSDHSTSENTENDESNDNDATTLDPDPKHKLYTEWATSTGITISSIAPITLSGRGTGLLATTPIRANQKLISVPPTSMLKPPTSFLTSQHPSLKSASPQAQLAAYLTLAARESPAPPVWYQRSESVWPSFDDFRSCMIALGDDAREVEVLKRNAPPGVLRPLERLEQDLERDLRDVAGLFSVAATETQGRDGSGVKNEKEHGEQEVNGKVTSSSDPEWKQSFVYHWILVNTRSFHWKPHGVREGSMVMCPFLDYMNHCPNGQGCTVTVSTHGYELTANKDYKPGDEILATYGAHPNDKLLVHYGFILPDSPDDEIRLDHVILSRMTESQQSTLQDVGFLGGYALDPTTNELCFKTQVAIRSVLLTANEWEHYMGSGEDLASDKEGEVYAWLRPALDEYAAQAESAIERLVSLRKDVKSSNTAFESKLALLQARWVQIQQALERFMSQSYAD</sequence>
<feature type="compositionally biased region" description="Basic and acidic residues" evidence="1">
    <location>
        <begin position="232"/>
        <end position="242"/>
    </location>
</feature>
<keyword evidence="4" id="KW-1185">Reference proteome</keyword>
<evidence type="ECO:0000313" key="4">
    <source>
        <dbReference type="Proteomes" id="UP001562354"/>
    </source>
</evidence>
<name>A0ABR3P605_9PEZI</name>
<dbReference type="RefSeq" id="XP_069197880.1">
    <property type="nucleotide sequence ID" value="XM_069345681.1"/>
</dbReference>
<dbReference type="Proteomes" id="UP001562354">
    <property type="component" value="Unassembled WGS sequence"/>
</dbReference>
<dbReference type="GeneID" id="95979532"/>
<dbReference type="EMBL" id="JBFMKM010000013">
    <property type="protein sequence ID" value="KAL1301604.1"/>
    <property type="molecule type" value="Genomic_DNA"/>
</dbReference>
<feature type="region of interest" description="Disordered" evidence="1">
    <location>
        <begin position="1"/>
        <end position="62"/>
    </location>
</feature>
<dbReference type="InterPro" id="IPR050600">
    <property type="entry name" value="SETD3_SETD6_MTase"/>
</dbReference>
<gene>
    <name evidence="3" type="ORF">AAFC00_005833</name>
</gene>
<comment type="caution">
    <text evidence="3">The sequence shown here is derived from an EMBL/GenBank/DDBJ whole genome shotgun (WGS) entry which is preliminary data.</text>
</comment>
<dbReference type="InterPro" id="IPR001214">
    <property type="entry name" value="SET_dom"/>
</dbReference>
<dbReference type="Pfam" id="PF00856">
    <property type="entry name" value="SET"/>
    <property type="match status" value="1"/>
</dbReference>
<dbReference type="Gene3D" id="3.90.1410.10">
    <property type="entry name" value="set domain protein methyltransferase, domain 1"/>
    <property type="match status" value="1"/>
</dbReference>
<protein>
    <recommendedName>
        <fullName evidence="2">SET domain-containing protein</fullName>
    </recommendedName>
</protein>
<dbReference type="InterPro" id="IPR046341">
    <property type="entry name" value="SET_dom_sf"/>
</dbReference>
<evidence type="ECO:0000259" key="2">
    <source>
        <dbReference type="PROSITE" id="PS50280"/>
    </source>
</evidence>
<accession>A0ABR3P605</accession>
<organism evidence="3 4">
    <name type="scientific">Neodothiora populina</name>
    <dbReference type="NCBI Taxonomy" id="2781224"/>
    <lineage>
        <taxon>Eukaryota</taxon>
        <taxon>Fungi</taxon>
        <taxon>Dikarya</taxon>
        <taxon>Ascomycota</taxon>
        <taxon>Pezizomycotina</taxon>
        <taxon>Dothideomycetes</taxon>
        <taxon>Dothideomycetidae</taxon>
        <taxon>Dothideales</taxon>
        <taxon>Dothioraceae</taxon>
        <taxon>Neodothiora</taxon>
    </lineage>
</organism>
<reference evidence="3 4" key="1">
    <citation type="submission" date="2024-07" db="EMBL/GenBank/DDBJ databases">
        <title>Draft sequence of the Neodothiora populina.</title>
        <authorList>
            <person name="Drown D.D."/>
            <person name="Schuette U.S."/>
            <person name="Buechlein A.B."/>
            <person name="Rusch D.R."/>
            <person name="Winton L.W."/>
            <person name="Adams G.A."/>
        </authorList>
    </citation>
    <scope>NUCLEOTIDE SEQUENCE [LARGE SCALE GENOMIC DNA]</scope>
    <source>
        <strain evidence="3 4">CPC 39397</strain>
    </source>
</reference>
<evidence type="ECO:0000256" key="1">
    <source>
        <dbReference type="SAM" id="MobiDB-lite"/>
    </source>
</evidence>
<evidence type="ECO:0000313" key="3">
    <source>
        <dbReference type="EMBL" id="KAL1301604.1"/>
    </source>
</evidence>
<dbReference type="PANTHER" id="PTHR13271:SF137">
    <property type="entry name" value="SET DOMAIN-CONTAINING PROTEIN"/>
    <property type="match status" value="1"/>
</dbReference>
<feature type="region of interest" description="Disordered" evidence="1">
    <location>
        <begin position="223"/>
        <end position="251"/>
    </location>
</feature>
<feature type="compositionally biased region" description="Low complexity" evidence="1">
    <location>
        <begin position="10"/>
        <end position="21"/>
    </location>
</feature>